<evidence type="ECO:0000313" key="3">
    <source>
        <dbReference type="Proteomes" id="UP001519460"/>
    </source>
</evidence>
<dbReference type="EMBL" id="JACVVK020000057">
    <property type="protein sequence ID" value="KAK7497536.1"/>
    <property type="molecule type" value="Genomic_DNA"/>
</dbReference>
<evidence type="ECO:0000256" key="1">
    <source>
        <dbReference type="SAM" id="MobiDB-lite"/>
    </source>
</evidence>
<proteinExistence type="predicted"/>
<reference evidence="2 3" key="1">
    <citation type="journal article" date="2023" name="Sci. Data">
        <title>Genome assembly of the Korean intertidal mud-creeper Batillaria attramentaria.</title>
        <authorList>
            <person name="Patra A.K."/>
            <person name="Ho P.T."/>
            <person name="Jun S."/>
            <person name="Lee S.J."/>
            <person name="Kim Y."/>
            <person name="Won Y.J."/>
        </authorList>
    </citation>
    <scope>NUCLEOTIDE SEQUENCE [LARGE SCALE GENOMIC DNA]</scope>
    <source>
        <strain evidence="2">Wonlab-2016</strain>
    </source>
</reference>
<keyword evidence="3" id="KW-1185">Reference proteome</keyword>
<feature type="compositionally biased region" description="Low complexity" evidence="1">
    <location>
        <begin position="95"/>
        <end position="112"/>
    </location>
</feature>
<comment type="caution">
    <text evidence="2">The sequence shown here is derived from an EMBL/GenBank/DDBJ whole genome shotgun (WGS) entry which is preliminary data.</text>
</comment>
<gene>
    <name evidence="2" type="ORF">BaRGS_00011176</name>
</gene>
<sequence>MVGSHRIQARKEQIPAQWMQSRLLIGLLPHPTPSPSQPPGGDREGDKKKKSKLRGAPLDPPTKGRQFRTENRFTALWDEDMDVSTPGAVLSPLPVSGASSVHSTPSASPSKR</sequence>
<dbReference type="AlphaFoldDB" id="A0ABD0LEE3"/>
<name>A0ABD0LEE3_9CAEN</name>
<dbReference type="Proteomes" id="UP001519460">
    <property type="component" value="Unassembled WGS sequence"/>
</dbReference>
<protein>
    <submittedName>
        <fullName evidence="2">Uncharacterized protein</fullName>
    </submittedName>
</protein>
<evidence type="ECO:0000313" key="2">
    <source>
        <dbReference type="EMBL" id="KAK7497536.1"/>
    </source>
</evidence>
<organism evidence="2 3">
    <name type="scientific">Batillaria attramentaria</name>
    <dbReference type="NCBI Taxonomy" id="370345"/>
    <lineage>
        <taxon>Eukaryota</taxon>
        <taxon>Metazoa</taxon>
        <taxon>Spiralia</taxon>
        <taxon>Lophotrochozoa</taxon>
        <taxon>Mollusca</taxon>
        <taxon>Gastropoda</taxon>
        <taxon>Caenogastropoda</taxon>
        <taxon>Sorbeoconcha</taxon>
        <taxon>Cerithioidea</taxon>
        <taxon>Batillariidae</taxon>
        <taxon>Batillaria</taxon>
    </lineage>
</organism>
<accession>A0ABD0LEE3</accession>
<feature type="region of interest" description="Disordered" evidence="1">
    <location>
        <begin position="26"/>
        <end position="112"/>
    </location>
</feature>